<reference evidence="1 2" key="1">
    <citation type="journal article" date="2019" name="Commun. Biol.">
        <title>The bagworm genome reveals a unique fibroin gene that provides high tensile strength.</title>
        <authorList>
            <person name="Kono N."/>
            <person name="Nakamura H."/>
            <person name="Ohtoshi R."/>
            <person name="Tomita M."/>
            <person name="Numata K."/>
            <person name="Arakawa K."/>
        </authorList>
    </citation>
    <scope>NUCLEOTIDE SEQUENCE [LARGE SCALE GENOMIC DNA]</scope>
</reference>
<name>A0A4C1SIF7_EUMVA</name>
<dbReference type="OrthoDB" id="6109at2759"/>
<gene>
    <name evidence="1" type="ORF">EVAR_73318_1</name>
</gene>
<dbReference type="Proteomes" id="UP000299102">
    <property type="component" value="Unassembled WGS sequence"/>
</dbReference>
<comment type="caution">
    <text evidence="1">The sequence shown here is derived from an EMBL/GenBank/DDBJ whole genome shotgun (WGS) entry which is preliminary data.</text>
</comment>
<proteinExistence type="predicted"/>
<protein>
    <submittedName>
        <fullName evidence="1">Uncharacterized protein</fullName>
    </submittedName>
</protein>
<evidence type="ECO:0000313" key="1">
    <source>
        <dbReference type="EMBL" id="GBP01775.1"/>
    </source>
</evidence>
<accession>A0A4C1SIF7</accession>
<sequence length="264" mass="29608">MESQTFVVTAMETDVAEIPDKACKVCVVISCIKRLTLPWRGYESTVALNVQRSWEGGIERDRARVNALGLEPMRVVYLLQASAALATVVSIFQLKRKKDTQRVNAVVESRTSEGVKSGRELTGMPDIRLRRCVDIVLSILKPVRVSNTSQLCPAVPGQHARERRSEAEITSQIHAAYRVFNTYRRGNWRSRDPVRDLFRGQGHQPPLAACVSGPHVMSMKSSAKAYVRMTKTKLTVHKKMKSLKNLKLTPLSLSARVNENSAYF</sequence>
<dbReference type="EMBL" id="BGZK01003480">
    <property type="protein sequence ID" value="GBP01775.1"/>
    <property type="molecule type" value="Genomic_DNA"/>
</dbReference>
<dbReference type="AlphaFoldDB" id="A0A4C1SIF7"/>
<evidence type="ECO:0000313" key="2">
    <source>
        <dbReference type="Proteomes" id="UP000299102"/>
    </source>
</evidence>
<organism evidence="1 2">
    <name type="scientific">Eumeta variegata</name>
    <name type="common">Bagworm moth</name>
    <name type="synonym">Eumeta japonica</name>
    <dbReference type="NCBI Taxonomy" id="151549"/>
    <lineage>
        <taxon>Eukaryota</taxon>
        <taxon>Metazoa</taxon>
        <taxon>Ecdysozoa</taxon>
        <taxon>Arthropoda</taxon>
        <taxon>Hexapoda</taxon>
        <taxon>Insecta</taxon>
        <taxon>Pterygota</taxon>
        <taxon>Neoptera</taxon>
        <taxon>Endopterygota</taxon>
        <taxon>Lepidoptera</taxon>
        <taxon>Glossata</taxon>
        <taxon>Ditrysia</taxon>
        <taxon>Tineoidea</taxon>
        <taxon>Psychidae</taxon>
        <taxon>Oiketicinae</taxon>
        <taxon>Eumeta</taxon>
    </lineage>
</organism>
<keyword evidence="2" id="KW-1185">Reference proteome</keyword>